<name>A0A4V3DEJ2_9SPHI</name>
<dbReference type="EMBL" id="SNYV01000003">
    <property type="protein sequence ID" value="TDQ81720.1"/>
    <property type="molecule type" value="Genomic_DNA"/>
</dbReference>
<gene>
    <name evidence="1" type="ORF">CLV99_0249</name>
</gene>
<dbReference type="Proteomes" id="UP000295292">
    <property type="component" value="Unassembled WGS sequence"/>
</dbReference>
<accession>A0A4V3DEJ2</accession>
<organism evidence="1 2">
    <name type="scientific">Sphingobacterium yanglingense</name>
    <dbReference type="NCBI Taxonomy" id="1437280"/>
    <lineage>
        <taxon>Bacteria</taxon>
        <taxon>Pseudomonadati</taxon>
        <taxon>Bacteroidota</taxon>
        <taxon>Sphingobacteriia</taxon>
        <taxon>Sphingobacteriales</taxon>
        <taxon>Sphingobacteriaceae</taxon>
        <taxon>Sphingobacterium</taxon>
    </lineage>
</organism>
<evidence type="ECO:0000313" key="2">
    <source>
        <dbReference type="Proteomes" id="UP000295292"/>
    </source>
</evidence>
<evidence type="ECO:0000313" key="1">
    <source>
        <dbReference type="EMBL" id="TDQ81720.1"/>
    </source>
</evidence>
<keyword evidence="2" id="KW-1185">Reference proteome</keyword>
<protein>
    <submittedName>
        <fullName evidence="1">Uncharacterized protein</fullName>
    </submittedName>
</protein>
<sequence length="73" mass="8482">MRYRIMGLKGKHSSLINHSNDLVFTITTTAYQHYDIILNLPKLLTRNRERVFALESLQYAKVLQRTSGFPDSV</sequence>
<reference evidence="1 2" key="1">
    <citation type="submission" date="2019-03" db="EMBL/GenBank/DDBJ databases">
        <title>Genomic Encyclopedia of Archaeal and Bacterial Type Strains, Phase II (KMG-II): from individual species to whole genera.</title>
        <authorList>
            <person name="Goeker M."/>
        </authorList>
    </citation>
    <scope>NUCLEOTIDE SEQUENCE [LARGE SCALE GENOMIC DNA]</scope>
    <source>
        <strain evidence="1 2">DSM 28353</strain>
    </source>
</reference>
<comment type="caution">
    <text evidence="1">The sequence shown here is derived from an EMBL/GenBank/DDBJ whole genome shotgun (WGS) entry which is preliminary data.</text>
</comment>
<dbReference type="AlphaFoldDB" id="A0A4V3DEJ2"/>
<proteinExistence type="predicted"/>